<dbReference type="Proteomes" id="UP000515804">
    <property type="component" value="Chromosome"/>
</dbReference>
<feature type="repeat" description="TPR" evidence="3">
    <location>
        <begin position="515"/>
        <end position="548"/>
    </location>
</feature>
<keyword evidence="2 3" id="KW-0802">TPR repeat</keyword>
<feature type="chain" id="PRO_5028931223" evidence="4">
    <location>
        <begin position="26"/>
        <end position="560"/>
    </location>
</feature>
<dbReference type="Pfam" id="PF07719">
    <property type="entry name" value="TPR_2"/>
    <property type="match status" value="1"/>
</dbReference>
<feature type="signal peptide" evidence="4">
    <location>
        <begin position="1"/>
        <end position="25"/>
    </location>
</feature>
<dbReference type="PANTHER" id="PTHR12558">
    <property type="entry name" value="CELL DIVISION CYCLE 16,23,27"/>
    <property type="match status" value="1"/>
</dbReference>
<evidence type="ECO:0000256" key="2">
    <source>
        <dbReference type="ARBA" id="ARBA00022803"/>
    </source>
</evidence>
<dbReference type="InterPro" id="IPR019734">
    <property type="entry name" value="TPR_rpt"/>
</dbReference>
<proteinExistence type="predicted"/>
<dbReference type="InterPro" id="IPR011990">
    <property type="entry name" value="TPR-like_helical_dom_sf"/>
</dbReference>
<keyword evidence="6" id="KW-1185">Reference proteome</keyword>
<evidence type="ECO:0000256" key="3">
    <source>
        <dbReference type="PROSITE-ProRule" id="PRU00339"/>
    </source>
</evidence>
<evidence type="ECO:0000256" key="4">
    <source>
        <dbReference type="SAM" id="SignalP"/>
    </source>
</evidence>
<dbReference type="KEGG" id="tcn:H9L16_09030"/>
<dbReference type="Gene3D" id="1.25.40.10">
    <property type="entry name" value="Tetratricopeptide repeat domain"/>
    <property type="match status" value="2"/>
</dbReference>
<dbReference type="EMBL" id="CP060719">
    <property type="protein sequence ID" value="QNN68881.1"/>
    <property type="molecule type" value="Genomic_DNA"/>
</dbReference>
<dbReference type="SUPFAM" id="SSF48452">
    <property type="entry name" value="TPR-like"/>
    <property type="match status" value="1"/>
</dbReference>
<evidence type="ECO:0000313" key="5">
    <source>
        <dbReference type="EMBL" id="QNN68881.1"/>
    </source>
</evidence>
<keyword evidence="4" id="KW-0732">Signal</keyword>
<dbReference type="SMART" id="SM00028">
    <property type="entry name" value="TPR"/>
    <property type="match status" value="2"/>
</dbReference>
<dbReference type="PANTHER" id="PTHR12558:SF33">
    <property type="entry name" value="BLL7664 PROTEIN"/>
    <property type="match status" value="1"/>
</dbReference>
<reference evidence="5 6" key="1">
    <citation type="submission" date="2020-08" db="EMBL/GenBank/DDBJ databases">
        <title>Genome sequence of Thermomonas carbonis KCTC 42013T.</title>
        <authorList>
            <person name="Hyun D.-W."/>
            <person name="Bae J.-W."/>
        </authorList>
    </citation>
    <scope>NUCLEOTIDE SEQUENCE [LARGE SCALE GENOMIC DNA]</scope>
    <source>
        <strain evidence="5 6">KCTC 42013</strain>
    </source>
</reference>
<dbReference type="RefSeq" id="WP_187551405.1">
    <property type="nucleotide sequence ID" value="NZ_BMZL01000002.1"/>
</dbReference>
<dbReference type="PROSITE" id="PS50005">
    <property type="entry name" value="TPR"/>
    <property type="match status" value="1"/>
</dbReference>
<sequence>MPIPQHAGPRLLLLAALLAPGLAMGTSKPGQAKAEVDPMEASLAGEFALQAGQLPEAARQYLQAARSASDPVLAERATRIALLADEDALARDAFKTWQSLAPAGGEAQQMVAAGLALRAGDKRASRRELRALLADGGKGWRSALAALFGAVGKQQKLVVAMIDGIVDDNLLPDDLQAWLGFGGLAQRLERPALVDRIVDEIVRRYPGEPRVALLRAQLLREGGKLGEARALLAGLEDAAKLSTPLRWSLAGEYDALGDSAKAAQVLGWGAQDDASHVQRAMLLDKAKDKTGLVALYDELKREATHPNPMRRLLLGQLAELLERYEDARSWYANVPGEGVQGIARLRGANVLHAMGRKPAAFDELHAIQSDQTLDEDARRDGYLLEAELRLKDKDDAGELDVYARGLAAFADDEALLYSRALLWERRDEIAKAEADFRRILVISPDDVNTLNALGYTLADRTTRYREALELIDRARVAAPGNAAIIDSYGWVLFRLGKPRQALDHLRHAYALQKDADIGSHLGHVLWVLGEREEARKYFEEARKIDPDNRSLQRALQATGA</sequence>
<dbReference type="InterPro" id="IPR013105">
    <property type="entry name" value="TPR_2"/>
</dbReference>
<organism evidence="5 6">
    <name type="scientific">Thermomonas carbonis</name>
    <dbReference type="NCBI Taxonomy" id="1463158"/>
    <lineage>
        <taxon>Bacteria</taxon>
        <taxon>Pseudomonadati</taxon>
        <taxon>Pseudomonadota</taxon>
        <taxon>Gammaproteobacteria</taxon>
        <taxon>Lysobacterales</taxon>
        <taxon>Lysobacteraceae</taxon>
        <taxon>Thermomonas</taxon>
    </lineage>
</organism>
<protein>
    <submittedName>
        <fullName evidence="5">Tetratricopeptide repeat protein</fullName>
    </submittedName>
</protein>
<name>A0A7G9SM06_9GAMM</name>
<keyword evidence="1" id="KW-0677">Repeat</keyword>
<dbReference type="AlphaFoldDB" id="A0A7G9SM06"/>
<evidence type="ECO:0000256" key="1">
    <source>
        <dbReference type="ARBA" id="ARBA00022737"/>
    </source>
</evidence>
<gene>
    <name evidence="5" type="ORF">H9L16_09030</name>
</gene>
<accession>A0A7G9SM06</accession>
<dbReference type="Pfam" id="PF13429">
    <property type="entry name" value="TPR_15"/>
    <property type="match status" value="1"/>
</dbReference>
<evidence type="ECO:0000313" key="6">
    <source>
        <dbReference type="Proteomes" id="UP000515804"/>
    </source>
</evidence>